<evidence type="ECO:0000313" key="9">
    <source>
        <dbReference type="Proteomes" id="UP000053820"/>
    </source>
</evidence>
<feature type="non-terminal residue" evidence="8">
    <location>
        <position position="1"/>
    </location>
</feature>
<evidence type="ECO:0000313" key="8">
    <source>
        <dbReference type="EMBL" id="KIJ64850.1"/>
    </source>
</evidence>
<dbReference type="HOGENOM" id="CLU_000288_57_0_1"/>
<dbReference type="InterPro" id="IPR015943">
    <property type="entry name" value="WD40/YVTN_repeat-like_dom_sf"/>
</dbReference>
<dbReference type="OrthoDB" id="10251381at2759"/>
<keyword evidence="9" id="KW-1185">Reference proteome</keyword>
<keyword evidence="4" id="KW-0539">Nucleus</keyword>
<dbReference type="PRINTS" id="PR00320">
    <property type="entry name" value="GPROTEINBRPT"/>
</dbReference>
<evidence type="ECO:0000256" key="6">
    <source>
        <dbReference type="SAM" id="MobiDB-lite"/>
    </source>
</evidence>
<dbReference type="Pfam" id="PF08154">
    <property type="entry name" value="NLE"/>
    <property type="match status" value="1"/>
</dbReference>
<organism evidence="8 9">
    <name type="scientific">Hydnomerulius pinastri MD-312</name>
    <dbReference type="NCBI Taxonomy" id="994086"/>
    <lineage>
        <taxon>Eukaryota</taxon>
        <taxon>Fungi</taxon>
        <taxon>Dikarya</taxon>
        <taxon>Basidiomycota</taxon>
        <taxon>Agaricomycotina</taxon>
        <taxon>Agaricomycetes</taxon>
        <taxon>Agaricomycetidae</taxon>
        <taxon>Boletales</taxon>
        <taxon>Boletales incertae sedis</taxon>
        <taxon>Leucogyrophana</taxon>
    </lineage>
</organism>
<accession>A0A0C9W1P9</accession>
<evidence type="ECO:0000259" key="7">
    <source>
        <dbReference type="Pfam" id="PF08154"/>
    </source>
</evidence>
<dbReference type="Gene3D" id="2.130.10.10">
    <property type="entry name" value="YVTN repeat-like/Quinoprotein amine dehydrogenase"/>
    <property type="match status" value="1"/>
</dbReference>
<dbReference type="PANTHER" id="PTHR19855">
    <property type="entry name" value="WD40 REPEAT PROTEIN 12, 37"/>
    <property type="match status" value="1"/>
</dbReference>
<keyword evidence="2 5" id="KW-0853">WD repeat</keyword>
<dbReference type="InterPro" id="IPR020472">
    <property type="entry name" value="WD40_PAC1"/>
</dbReference>
<evidence type="ECO:0000256" key="3">
    <source>
        <dbReference type="ARBA" id="ARBA00022737"/>
    </source>
</evidence>
<feature type="repeat" description="WD" evidence="5">
    <location>
        <begin position="370"/>
        <end position="392"/>
    </location>
</feature>
<evidence type="ECO:0000256" key="2">
    <source>
        <dbReference type="ARBA" id="ARBA00022574"/>
    </source>
</evidence>
<dbReference type="EMBL" id="KN839845">
    <property type="protein sequence ID" value="KIJ64850.1"/>
    <property type="molecule type" value="Genomic_DNA"/>
</dbReference>
<dbReference type="PANTHER" id="PTHR19855:SF11">
    <property type="entry name" value="RIBOSOME BIOGENESIS PROTEIN WDR12"/>
    <property type="match status" value="1"/>
</dbReference>
<dbReference type="AlphaFoldDB" id="A0A0C9W1P9"/>
<dbReference type="Pfam" id="PF00400">
    <property type="entry name" value="WD40"/>
    <property type="match status" value="4"/>
</dbReference>
<comment type="subcellular location">
    <subcellularLocation>
        <location evidence="1">Nucleus</location>
        <location evidence="1">Nucleolus</location>
    </subcellularLocation>
</comment>
<evidence type="ECO:0000256" key="1">
    <source>
        <dbReference type="ARBA" id="ARBA00004604"/>
    </source>
</evidence>
<feature type="repeat" description="WD" evidence="5">
    <location>
        <begin position="260"/>
        <end position="302"/>
    </location>
</feature>
<dbReference type="InterPro" id="IPR036322">
    <property type="entry name" value="WD40_repeat_dom_sf"/>
</dbReference>
<dbReference type="SUPFAM" id="SSF50978">
    <property type="entry name" value="WD40 repeat-like"/>
    <property type="match status" value="1"/>
</dbReference>
<name>A0A0C9W1P9_9AGAM</name>
<evidence type="ECO:0000256" key="5">
    <source>
        <dbReference type="PROSITE-ProRule" id="PRU00221"/>
    </source>
</evidence>
<dbReference type="InterPro" id="IPR012972">
    <property type="entry name" value="NLE"/>
</dbReference>
<dbReference type="PROSITE" id="PS50082">
    <property type="entry name" value="WD_REPEATS_2"/>
    <property type="match status" value="3"/>
</dbReference>
<protein>
    <recommendedName>
        <fullName evidence="7">NLE domain-containing protein</fullName>
    </recommendedName>
</protein>
<sequence>VASHPVVFTTKTPYTLPSQKFMIPLDWKRYQLSQLINKALSLPKPIPFDFLVQGEILRTSLAEWRAERGVGEEETLEIEYFESVLPPQRMSVLPHEDWVSSVSCRIPQHLLTASYDGHIRLFDYSQKPIRDIAAHLAPITSVCVVPTPESADDSIIVATASHDLTACLTQVSLAPGAAAPYHALASLHLHTSPLSSISSDSTGSNLLTASWDTLIGFWDTQIPPQDEIAPDPTDRKKRRKIGNAGSDADRARRKAPTTVLKSHTARVSKALFAPGSRERAVSCGFDSTVRTWDVESGVCVDTITVPERPMLDLALTPDGHTALASSTDRTVSIFDLRSSALSRTTGTLAHPSTPSCLVCPSTASSAQTQVITGAYDGIARLWDLRSTKSAVASFKAWSASGTESGAMKILSVDWAGDVVGIGGEGGVEVWRVGQGERAGK</sequence>
<dbReference type="GO" id="GO:0005730">
    <property type="term" value="C:nucleolus"/>
    <property type="evidence" value="ECO:0007669"/>
    <property type="project" value="UniProtKB-SubCell"/>
</dbReference>
<dbReference type="InterPro" id="IPR019775">
    <property type="entry name" value="WD40_repeat_CS"/>
</dbReference>
<dbReference type="Proteomes" id="UP000053820">
    <property type="component" value="Unassembled WGS sequence"/>
</dbReference>
<gene>
    <name evidence="8" type="ORF">HYDPIDRAFT_89591</name>
</gene>
<dbReference type="SMART" id="SM00320">
    <property type="entry name" value="WD40"/>
    <property type="match status" value="6"/>
</dbReference>
<feature type="domain" description="NLE" evidence="7">
    <location>
        <begin position="6"/>
        <end position="63"/>
    </location>
</feature>
<reference evidence="8 9" key="1">
    <citation type="submission" date="2014-04" db="EMBL/GenBank/DDBJ databases">
        <title>Evolutionary Origins and Diversification of the Mycorrhizal Mutualists.</title>
        <authorList>
            <consortium name="DOE Joint Genome Institute"/>
            <consortium name="Mycorrhizal Genomics Consortium"/>
            <person name="Kohler A."/>
            <person name="Kuo A."/>
            <person name="Nagy L.G."/>
            <person name="Floudas D."/>
            <person name="Copeland A."/>
            <person name="Barry K.W."/>
            <person name="Cichocki N."/>
            <person name="Veneault-Fourrey C."/>
            <person name="LaButti K."/>
            <person name="Lindquist E.A."/>
            <person name="Lipzen A."/>
            <person name="Lundell T."/>
            <person name="Morin E."/>
            <person name="Murat C."/>
            <person name="Riley R."/>
            <person name="Ohm R."/>
            <person name="Sun H."/>
            <person name="Tunlid A."/>
            <person name="Henrissat B."/>
            <person name="Grigoriev I.V."/>
            <person name="Hibbett D.S."/>
            <person name="Martin F."/>
        </authorList>
    </citation>
    <scope>NUCLEOTIDE SEQUENCE [LARGE SCALE GENOMIC DNA]</scope>
    <source>
        <strain evidence="8 9">MD-312</strain>
    </source>
</reference>
<dbReference type="PROSITE" id="PS00678">
    <property type="entry name" value="WD_REPEATS_1"/>
    <property type="match status" value="1"/>
</dbReference>
<dbReference type="PROSITE" id="PS50294">
    <property type="entry name" value="WD_REPEATS_REGION"/>
    <property type="match status" value="1"/>
</dbReference>
<keyword evidence="3" id="KW-0677">Repeat</keyword>
<evidence type="ECO:0000256" key="4">
    <source>
        <dbReference type="ARBA" id="ARBA00023242"/>
    </source>
</evidence>
<proteinExistence type="predicted"/>
<feature type="region of interest" description="Disordered" evidence="6">
    <location>
        <begin position="222"/>
        <end position="260"/>
    </location>
</feature>
<dbReference type="InterPro" id="IPR001680">
    <property type="entry name" value="WD40_rpt"/>
</dbReference>
<feature type="repeat" description="WD" evidence="5">
    <location>
        <begin position="187"/>
        <end position="219"/>
    </location>
</feature>